<dbReference type="GO" id="GO:0005975">
    <property type="term" value="P:carbohydrate metabolic process"/>
    <property type="evidence" value="ECO:0007669"/>
    <property type="project" value="InterPro"/>
</dbReference>
<comment type="caution">
    <text evidence="1">The sequence shown here is derived from an EMBL/GenBank/DDBJ whole genome shotgun (WGS) entry which is preliminary data.</text>
</comment>
<dbReference type="OrthoDB" id="9810718at2"/>
<evidence type="ECO:0000313" key="1">
    <source>
        <dbReference type="EMBL" id="RAK27286.1"/>
    </source>
</evidence>
<evidence type="ECO:0000313" key="2">
    <source>
        <dbReference type="Proteomes" id="UP000249453"/>
    </source>
</evidence>
<organism evidence="1 2">
    <name type="scientific">Falsochrobactrum ovis</name>
    <dbReference type="NCBI Taxonomy" id="1293442"/>
    <lineage>
        <taxon>Bacteria</taxon>
        <taxon>Pseudomonadati</taxon>
        <taxon>Pseudomonadota</taxon>
        <taxon>Alphaproteobacteria</taxon>
        <taxon>Hyphomicrobiales</taxon>
        <taxon>Brucellaceae</taxon>
        <taxon>Falsochrobactrum</taxon>
    </lineage>
</organism>
<dbReference type="RefSeq" id="WP_111575746.1">
    <property type="nucleotide sequence ID" value="NZ_JBHEEY010000006.1"/>
</dbReference>
<dbReference type="EMBL" id="QLMK01000010">
    <property type="protein sequence ID" value="RAK27286.1"/>
    <property type="molecule type" value="Genomic_DNA"/>
</dbReference>
<proteinExistence type="predicted"/>
<dbReference type="InterPro" id="IPR008928">
    <property type="entry name" value="6-hairpin_glycosidase_sf"/>
</dbReference>
<dbReference type="AlphaFoldDB" id="A0A364JU27"/>
<name>A0A364JU27_9HYPH</name>
<accession>A0A364JU27</accession>
<keyword evidence="2" id="KW-1185">Reference proteome</keyword>
<reference evidence="1 2" key="1">
    <citation type="submission" date="2018-06" db="EMBL/GenBank/DDBJ databases">
        <title>Genomic Encyclopedia of Type Strains, Phase IV (KMG-IV): sequencing the most valuable type-strain genomes for metagenomic binning, comparative biology and taxonomic classification.</title>
        <authorList>
            <person name="Goeker M."/>
        </authorList>
    </citation>
    <scope>NUCLEOTIDE SEQUENCE [LARGE SCALE GENOMIC DNA]</scope>
    <source>
        <strain evidence="1 2">DSM 26720</strain>
    </source>
</reference>
<protein>
    <recommendedName>
        <fullName evidence="3">Mur ligase</fullName>
    </recommendedName>
</protein>
<dbReference type="SUPFAM" id="SSF48208">
    <property type="entry name" value="Six-hairpin glycosidases"/>
    <property type="match status" value="1"/>
</dbReference>
<gene>
    <name evidence="1" type="ORF">C7374_1105</name>
</gene>
<evidence type="ECO:0008006" key="3">
    <source>
        <dbReference type="Google" id="ProtNLM"/>
    </source>
</evidence>
<dbReference type="Proteomes" id="UP000249453">
    <property type="component" value="Unassembled WGS sequence"/>
</dbReference>
<sequence length="557" mass="64445">MPLDSNIDKLQNLLSRLQEKIAAEYQPATGSAPSCTLFFSFTDTKQRATVFTVSAANLRDAWRAGVEKLRQKTVKTGVKPAWIRVDWVENAEKIDWKTLKSRLKSTKRNYFRHSLALDRHFRTAFLETELNANAMLYGGPKISHAIVNEANFLRYAKLRHGIEQISFDDDAPLIQFSTRAVFGTLDSEKTYLINGVGRNAGRREVTHLQPDQIETLIEDGSQFLASQVKENGRFIYGWHPCFDREIKAYNSLRHASTLYSMIEAWEITQNMQLKSAIDRGLDYLTTSLIQTVKHNGQEIAVLVDANNEVKLGGNAVCLLALVKYSEVTGSDKYLGLLEKLALAILYMQDRETGKFVHVLNFPDLTVKEEFRIIYYDGEAAFGLMRLYGLTRDRRWLEAVERGYSYFIAADHWQAHDHWLAYATNELTRYHPRQEYFEFGIKNFADYLDFVANRITTFPTLLELMMAAEQMVQRLQNDETFAALLAAVDLEKFYSALEKRAHYLLNGHFWPELAMFYANPQRIRGSFFIRHHAFRIRIDDVEHYLSGLVAYLKYRKRQ</sequence>